<keyword evidence="4" id="KW-1003">Cell membrane</keyword>
<evidence type="ECO:0000256" key="8">
    <source>
        <dbReference type="ARBA" id="ARBA00023136"/>
    </source>
</evidence>
<comment type="catalytic activity">
    <reaction evidence="10">
        <text>a polar amino acid(out) + ATP + H2O = a polar amino acid(in) + ADP + phosphate + H(+)</text>
        <dbReference type="Rhea" id="RHEA:14673"/>
        <dbReference type="ChEBI" id="CHEBI:15377"/>
        <dbReference type="ChEBI" id="CHEBI:15378"/>
        <dbReference type="ChEBI" id="CHEBI:30616"/>
        <dbReference type="ChEBI" id="CHEBI:43474"/>
        <dbReference type="ChEBI" id="CHEBI:62031"/>
        <dbReference type="ChEBI" id="CHEBI:456216"/>
        <dbReference type="EC" id="7.4.2.1"/>
    </reaction>
    <physiologicalReaction direction="left-to-right" evidence="10">
        <dbReference type="Rhea" id="RHEA:14674"/>
    </physiologicalReaction>
</comment>
<dbReference type="Pfam" id="PF00005">
    <property type="entry name" value="ABC_tran"/>
    <property type="match status" value="1"/>
</dbReference>
<dbReference type="CDD" id="cd03262">
    <property type="entry name" value="ABC_HisP_GlnQ"/>
    <property type="match status" value="1"/>
</dbReference>
<evidence type="ECO:0000313" key="16">
    <source>
        <dbReference type="Proteomes" id="UP000659061"/>
    </source>
</evidence>
<dbReference type="Proteomes" id="UP000659061">
    <property type="component" value="Unassembled WGS sequence"/>
</dbReference>
<sequence>MSEEASAQKAGRPVISVRDLVKRYGDHTVLTGVSLDVQAGEVVAIIGPSGGGKSTFLRCMNYLEEPSKGTIAIDGVPIAANPPRATKAELLAVRRRIGMVFQSFNLFPHMTVLKNVTMAQRLVLGRSEDEAHERAVSLLDRVGVASKADALPSQCSGGQQQRVAIARALALKPVAMLFDEPTSALDPEVGVEVLSVMRELAADGMTMAVVTHELGFARNVADRVLLLADGEIVEQGTPDQVLTHPTHERTIRFLSAVMDR</sequence>
<comment type="subcellular location">
    <subcellularLocation>
        <location evidence="1">Cell membrane</location>
        <topology evidence="1">Peripheral membrane protein</topology>
    </subcellularLocation>
</comment>
<keyword evidence="8" id="KW-0472">Membrane</keyword>
<dbReference type="Gene3D" id="3.40.50.300">
    <property type="entry name" value="P-loop containing nucleotide triphosphate hydrolases"/>
    <property type="match status" value="1"/>
</dbReference>
<evidence type="ECO:0000256" key="1">
    <source>
        <dbReference type="ARBA" id="ARBA00004202"/>
    </source>
</evidence>
<keyword evidence="7" id="KW-0029">Amino-acid transport</keyword>
<dbReference type="InterPro" id="IPR003593">
    <property type="entry name" value="AAA+_ATPase"/>
</dbReference>
<protein>
    <recommendedName>
        <fullName evidence="9">ABC-type polar-amino-acid transporter</fullName>
        <ecNumber evidence="9">7.4.2.1</ecNumber>
    </recommendedName>
</protein>
<comment type="caution">
    <text evidence="13">The sequence shown here is derived from an EMBL/GenBank/DDBJ whole genome shotgun (WGS) entry which is preliminary data.</text>
</comment>
<dbReference type="InterPro" id="IPR027417">
    <property type="entry name" value="P-loop_NTPase"/>
</dbReference>
<dbReference type="InterPro" id="IPR050086">
    <property type="entry name" value="MetN_ABC_transporter-like"/>
</dbReference>
<evidence type="ECO:0000256" key="6">
    <source>
        <dbReference type="ARBA" id="ARBA00022840"/>
    </source>
</evidence>
<dbReference type="EC" id="7.4.2.1" evidence="9"/>
<dbReference type="EMBL" id="JACBZN010000001">
    <property type="protein sequence ID" value="NYI38153.1"/>
    <property type="molecule type" value="Genomic_DNA"/>
</dbReference>
<keyword evidence="3" id="KW-0813">Transport</keyword>
<evidence type="ECO:0000313" key="14">
    <source>
        <dbReference type="EMBL" id="NYI38153.1"/>
    </source>
</evidence>
<dbReference type="InterPro" id="IPR030679">
    <property type="entry name" value="ABC_ATPase_HisP-typ"/>
</dbReference>
<feature type="domain" description="ABC transporter" evidence="11">
    <location>
        <begin position="15"/>
        <end position="254"/>
    </location>
</feature>
<dbReference type="GO" id="GO:0015426">
    <property type="term" value="F:ATPase-coupled polar amino acid-transporter activity"/>
    <property type="evidence" value="ECO:0007669"/>
    <property type="project" value="UniProtKB-EC"/>
</dbReference>
<evidence type="ECO:0000256" key="7">
    <source>
        <dbReference type="ARBA" id="ARBA00022970"/>
    </source>
</evidence>
<accession>A0A8I0G052</accession>
<dbReference type="PANTHER" id="PTHR43166">
    <property type="entry name" value="AMINO ACID IMPORT ATP-BINDING PROTEIN"/>
    <property type="match status" value="1"/>
</dbReference>
<dbReference type="InterPro" id="IPR003439">
    <property type="entry name" value="ABC_transporter-like_ATP-bd"/>
</dbReference>
<evidence type="ECO:0000256" key="9">
    <source>
        <dbReference type="ARBA" id="ARBA00038850"/>
    </source>
</evidence>
<organism evidence="13 16">
    <name type="scientific">Aeromicrobium tamlense</name>
    <dbReference type="NCBI Taxonomy" id="375541"/>
    <lineage>
        <taxon>Bacteria</taxon>
        <taxon>Bacillati</taxon>
        <taxon>Actinomycetota</taxon>
        <taxon>Actinomycetes</taxon>
        <taxon>Propionibacteriales</taxon>
        <taxon>Nocardioidaceae</taxon>
        <taxon>Aeromicrobium</taxon>
    </lineage>
</organism>
<evidence type="ECO:0000256" key="2">
    <source>
        <dbReference type="ARBA" id="ARBA00005417"/>
    </source>
</evidence>
<dbReference type="AlphaFoldDB" id="A0A8I0G052"/>
<dbReference type="PROSITE" id="PS50893">
    <property type="entry name" value="ABC_TRANSPORTER_2"/>
    <property type="match status" value="1"/>
</dbReference>
<evidence type="ECO:0000256" key="5">
    <source>
        <dbReference type="ARBA" id="ARBA00022741"/>
    </source>
</evidence>
<dbReference type="PROSITE" id="PS00211">
    <property type="entry name" value="ABC_TRANSPORTER_1"/>
    <property type="match status" value="1"/>
</dbReference>
<evidence type="ECO:0000256" key="4">
    <source>
        <dbReference type="ARBA" id="ARBA00022475"/>
    </source>
</evidence>
<keyword evidence="5" id="KW-0547">Nucleotide-binding</keyword>
<reference evidence="13" key="2">
    <citation type="submission" date="2020-09" db="EMBL/GenBank/DDBJ databases">
        <title>Novel species in genus Aeromicrobium.</title>
        <authorList>
            <person name="Zhang G."/>
        </authorList>
    </citation>
    <scope>NUCLEOTIDE SEQUENCE</scope>
    <source>
        <strain evidence="13">SSW1-57</strain>
    </source>
</reference>
<evidence type="ECO:0000259" key="11">
    <source>
        <dbReference type="PROSITE" id="PS50893"/>
    </source>
</evidence>
<dbReference type="EMBL" id="JACWMT010000002">
    <property type="protein sequence ID" value="MBD1270761.1"/>
    <property type="molecule type" value="Genomic_DNA"/>
</dbReference>
<gene>
    <name evidence="14" type="ORF">BJ975_001528</name>
    <name evidence="12" type="ORF">IDH50_11005</name>
    <name evidence="13" type="ORF">IDH50_12755</name>
</gene>
<keyword evidence="15" id="KW-1185">Reference proteome</keyword>
<evidence type="ECO:0000256" key="3">
    <source>
        <dbReference type="ARBA" id="ARBA00022448"/>
    </source>
</evidence>
<comment type="similarity">
    <text evidence="2">Belongs to the ABC transporter superfamily.</text>
</comment>
<evidence type="ECO:0000313" key="13">
    <source>
        <dbReference type="EMBL" id="MBD1271107.1"/>
    </source>
</evidence>
<dbReference type="Proteomes" id="UP000587211">
    <property type="component" value="Unassembled WGS sequence"/>
</dbReference>
<dbReference type="GO" id="GO:0016887">
    <property type="term" value="F:ATP hydrolysis activity"/>
    <property type="evidence" value="ECO:0007669"/>
    <property type="project" value="InterPro"/>
</dbReference>
<evidence type="ECO:0000256" key="10">
    <source>
        <dbReference type="ARBA" id="ARBA00047624"/>
    </source>
</evidence>
<dbReference type="SUPFAM" id="SSF52540">
    <property type="entry name" value="P-loop containing nucleoside triphosphate hydrolases"/>
    <property type="match status" value="1"/>
</dbReference>
<keyword evidence="6 13" id="KW-0067">ATP-binding</keyword>
<dbReference type="RefSeq" id="WP_179424590.1">
    <property type="nucleotide sequence ID" value="NZ_BAAAMP010000001.1"/>
</dbReference>
<reference evidence="14 15" key="1">
    <citation type="submission" date="2020-07" db="EMBL/GenBank/DDBJ databases">
        <title>Sequencing the genomes of 1000 actinobacteria strains.</title>
        <authorList>
            <person name="Klenk H.-P."/>
        </authorList>
    </citation>
    <scope>NUCLEOTIDE SEQUENCE [LARGE SCALE GENOMIC DNA]</scope>
    <source>
        <strain evidence="14 15">DSM 19087</strain>
    </source>
</reference>
<name>A0A8I0G052_9ACTN</name>
<evidence type="ECO:0000313" key="15">
    <source>
        <dbReference type="Proteomes" id="UP000587211"/>
    </source>
</evidence>
<dbReference type="EMBL" id="JACWMT010000003">
    <property type="protein sequence ID" value="MBD1271107.1"/>
    <property type="molecule type" value="Genomic_DNA"/>
</dbReference>
<evidence type="ECO:0000313" key="12">
    <source>
        <dbReference type="EMBL" id="MBD1270761.1"/>
    </source>
</evidence>
<dbReference type="GO" id="GO:0005886">
    <property type="term" value="C:plasma membrane"/>
    <property type="evidence" value="ECO:0007669"/>
    <property type="project" value="UniProtKB-SubCell"/>
</dbReference>
<dbReference type="PANTHER" id="PTHR43166:SF9">
    <property type="entry name" value="GLUTAMATE_ASPARTATE IMPORT ATP-BINDING PROTEIN GLTL"/>
    <property type="match status" value="1"/>
</dbReference>
<dbReference type="PIRSF" id="PIRSF039085">
    <property type="entry name" value="ABC_ATPase_HisP"/>
    <property type="match status" value="1"/>
</dbReference>
<dbReference type="SMART" id="SM00382">
    <property type="entry name" value="AAA"/>
    <property type="match status" value="1"/>
</dbReference>
<proteinExistence type="inferred from homology"/>
<dbReference type="GO" id="GO:0005524">
    <property type="term" value="F:ATP binding"/>
    <property type="evidence" value="ECO:0007669"/>
    <property type="project" value="UniProtKB-KW"/>
</dbReference>
<dbReference type="InterPro" id="IPR017871">
    <property type="entry name" value="ABC_transporter-like_CS"/>
</dbReference>
<dbReference type="FunFam" id="3.40.50.300:FF:000020">
    <property type="entry name" value="Amino acid ABC transporter ATP-binding component"/>
    <property type="match status" value="1"/>
</dbReference>